<keyword evidence="3" id="KW-1185">Reference proteome</keyword>
<dbReference type="AlphaFoldDB" id="A0A0P7C255"/>
<evidence type="ECO:0000259" key="1">
    <source>
        <dbReference type="Pfam" id="PF13349"/>
    </source>
</evidence>
<evidence type="ECO:0000313" key="2">
    <source>
        <dbReference type="EMBL" id="KPM48726.1"/>
    </source>
</evidence>
<dbReference type="STRING" id="1605367.AFM12_09075"/>
<dbReference type="Pfam" id="PF13349">
    <property type="entry name" value="DUF4097"/>
    <property type="match status" value="1"/>
</dbReference>
<protein>
    <recommendedName>
        <fullName evidence="1">DUF4097 domain-containing protein</fullName>
    </recommendedName>
</protein>
<sequence length="269" mass="29168">MKKLKFLTITLCSIITFQSFSQDEKLTIPLSKPGTVGMLNVNLVNGSIHVKGADVNEVTVVTKVKADNYTKEHVREDGMRRISTNKGFEVTAEEQDNSVSVRSHNPNQKLVLEVTVPKNFNLKVRTVNSGDVSATNVNGNLELGNVNGSISMKDVSGSAITSTVNGNITGNFRSTDISSPMAFTTLNGNVDITFPASLKANVKVQSERGEMYSDFEINLDKTVPPMQKSTENGLHKIKKSGWTMGKIGSGGAEITMKTMNGDILIRKAK</sequence>
<name>A0A0P7C255_9BACT</name>
<feature type="domain" description="DUF4097" evidence="1">
    <location>
        <begin position="17"/>
        <end position="265"/>
    </location>
</feature>
<evidence type="ECO:0000313" key="3">
    <source>
        <dbReference type="Proteomes" id="UP000050454"/>
    </source>
</evidence>
<dbReference type="EMBL" id="LGTQ01000006">
    <property type="protein sequence ID" value="KPM48726.1"/>
    <property type="molecule type" value="Genomic_DNA"/>
</dbReference>
<comment type="caution">
    <text evidence="2">The sequence shown here is derived from an EMBL/GenBank/DDBJ whole genome shotgun (WGS) entry which is preliminary data.</text>
</comment>
<proteinExistence type="predicted"/>
<gene>
    <name evidence="2" type="ORF">AFM12_09075</name>
</gene>
<dbReference type="InterPro" id="IPR025164">
    <property type="entry name" value="Toastrack_DUF4097"/>
</dbReference>
<dbReference type="Proteomes" id="UP000050454">
    <property type="component" value="Unassembled WGS sequence"/>
</dbReference>
<dbReference type="RefSeq" id="WP_055146926.1">
    <property type="nucleotide sequence ID" value="NZ_JXSZ01000006.1"/>
</dbReference>
<accession>A0A0P7C255</accession>
<organism evidence="2 3">
    <name type="scientific">Jiulongibacter sediminis</name>
    <dbReference type="NCBI Taxonomy" id="1605367"/>
    <lineage>
        <taxon>Bacteria</taxon>
        <taxon>Pseudomonadati</taxon>
        <taxon>Bacteroidota</taxon>
        <taxon>Cytophagia</taxon>
        <taxon>Cytophagales</taxon>
        <taxon>Leadbetterellaceae</taxon>
        <taxon>Jiulongibacter</taxon>
    </lineage>
</organism>
<dbReference type="OrthoDB" id="787698at2"/>
<reference evidence="2 3" key="1">
    <citation type="submission" date="2015-07" db="EMBL/GenBank/DDBJ databases">
        <title>The draft genome sequence of Leadbetterella sp. JN14-9.</title>
        <authorList>
            <person name="Liu Y."/>
            <person name="Du J."/>
            <person name="Shao Z."/>
        </authorList>
    </citation>
    <scope>NUCLEOTIDE SEQUENCE [LARGE SCALE GENOMIC DNA]</scope>
    <source>
        <strain evidence="2 3">JN14-9</strain>
    </source>
</reference>